<gene>
    <name evidence="2" type="ORF">OUZ56_011926</name>
</gene>
<feature type="region of interest" description="Disordered" evidence="1">
    <location>
        <begin position="64"/>
        <end position="113"/>
    </location>
</feature>
<proteinExistence type="predicted"/>
<evidence type="ECO:0000313" key="2">
    <source>
        <dbReference type="EMBL" id="KAK4006768.1"/>
    </source>
</evidence>
<keyword evidence="3" id="KW-1185">Reference proteome</keyword>
<dbReference type="Proteomes" id="UP001234178">
    <property type="component" value="Unassembled WGS sequence"/>
</dbReference>
<evidence type="ECO:0000256" key="1">
    <source>
        <dbReference type="SAM" id="MobiDB-lite"/>
    </source>
</evidence>
<reference evidence="2 3" key="1">
    <citation type="journal article" date="2023" name="Nucleic Acids Res.">
        <title>The hologenome of Daphnia magna reveals possible DNA methylation and microbiome-mediated evolution of the host genome.</title>
        <authorList>
            <person name="Chaturvedi A."/>
            <person name="Li X."/>
            <person name="Dhandapani V."/>
            <person name="Marshall H."/>
            <person name="Kissane S."/>
            <person name="Cuenca-Cambronero M."/>
            <person name="Asole G."/>
            <person name="Calvet F."/>
            <person name="Ruiz-Romero M."/>
            <person name="Marangio P."/>
            <person name="Guigo R."/>
            <person name="Rago D."/>
            <person name="Mirbahai L."/>
            <person name="Eastwood N."/>
            <person name="Colbourne J.K."/>
            <person name="Zhou J."/>
            <person name="Mallon E."/>
            <person name="Orsini L."/>
        </authorList>
    </citation>
    <scope>NUCLEOTIDE SEQUENCE [LARGE SCALE GENOMIC DNA]</scope>
    <source>
        <strain evidence="2">LRV0_1</strain>
    </source>
</reference>
<accession>A0ABQ9Z1S8</accession>
<feature type="compositionally biased region" description="Low complexity" evidence="1">
    <location>
        <begin position="90"/>
        <end position="108"/>
    </location>
</feature>
<dbReference type="EMBL" id="JAOYFB010000002">
    <property type="protein sequence ID" value="KAK4006768.1"/>
    <property type="molecule type" value="Genomic_DNA"/>
</dbReference>
<evidence type="ECO:0000313" key="3">
    <source>
        <dbReference type="Proteomes" id="UP001234178"/>
    </source>
</evidence>
<sequence>MKQRKDLSQVLHLHHVARRNNAETQTPSVLCNVYRRYLVRAVDYTVLIPSGNFRLPKTYLPSEMAQPRTRDGSTTSMPDIGIPVRRNRNDTVVGSQSGSSDSRSQTSRTPEERFQAIKAARVERDTLVTILEEPCREIEQLVNNRGRRSILKPLKTQIHSRLEQVRDDHFLYNQRLWEARKPMTDAYTFIIGIEIHVRGVSQQVNHYLCERRDASFYCQSCYQSHREYGSLARVVTKHDELLFYLWKNSRSLRTFKAGKKVLEWQLVISKTGLTQWSRLCIRHFDPRDIVKGKTIRNIFYPNQVWKLQIGAIPKHCLGITQPAPAGRKPLVSKTIASFVISTKENKTAWKEKVPKQKHAEVSPSSNASIIPTLRQMSFLLVISLMK</sequence>
<comment type="caution">
    <text evidence="2">The sequence shown here is derived from an EMBL/GenBank/DDBJ whole genome shotgun (WGS) entry which is preliminary data.</text>
</comment>
<protein>
    <recommendedName>
        <fullName evidence="4">THAP-type domain-containing protein</fullName>
    </recommendedName>
</protein>
<evidence type="ECO:0008006" key="4">
    <source>
        <dbReference type="Google" id="ProtNLM"/>
    </source>
</evidence>
<organism evidence="2 3">
    <name type="scientific">Daphnia magna</name>
    <dbReference type="NCBI Taxonomy" id="35525"/>
    <lineage>
        <taxon>Eukaryota</taxon>
        <taxon>Metazoa</taxon>
        <taxon>Ecdysozoa</taxon>
        <taxon>Arthropoda</taxon>
        <taxon>Crustacea</taxon>
        <taxon>Branchiopoda</taxon>
        <taxon>Diplostraca</taxon>
        <taxon>Cladocera</taxon>
        <taxon>Anomopoda</taxon>
        <taxon>Daphniidae</taxon>
        <taxon>Daphnia</taxon>
    </lineage>
</organism>
<name>A0ABQ9Z1S8_9CRUS</name>